<evidence type="ECO:0000259" key="6">
    <source>
        <dbReference type="PROSITE" id="PS50011"/>
    </source>
</evidence>
<accession>A0AAV6IQ84</accession>
<dbReference type="SUPFAM" id="SSF52980">
    <property type="entry name" value="Restriction endonuclease-like"/>
    <property type="match status" value="1"/>
</dbReference>
<dbReference type="InterPro" id="IPR011604">
    <property type="entry name" value="PDDEXK-like_dom_sf"/>
</dbReference>
<keyword evidence="3 4" id="KW-0067">ATP-binding</keyword>
<keyword evidence="1" id="KW-0723">Serine/threonine-protein kinase</keyword>
<dbReference type="Gene3D" id="1.10.510.10">
    <property type="entry name" value="Transferase(Phosphotransferase) domain 1"/>
    <property type="match status" value="1"/>
</dbReference>
<dbReference type="GO" id="GO:0006281">
    <property type="term" value="P:DNA repair"/>
    <property type="evidence" value="ECO:0007669"/>
    <property type="project" value="UniProtKB-ARBA"/>
</dbReference>
<dbReference type="CDD" id="cd22343">
    <property type="entry name" value="PDDEXK_lambda_exonuclease-like"/>
    <property type="match status" value="1"/>
</dbReference>
<dbReference type="InterPro" id="IPR011009">
    <property type="entry name" value="Kinase-like_dom_sf"/>
</dbReference>
<evidence type="ECO:0000313" key="7">
    <source>
        <dbReference type="EMBL" id="KAG5530463.1"/>
    </source>
</evidence>
<evidence type="ECO:0000313" key="8">
    <source>
        <dbReference type="Proteomes" id="UP000823749"/>
    </source>
</evidence>
<comment type="caution">
    <text evidence="7">The sequence shown here is derived from an EMBL/GenBank/DDBJ whole genome shotgun (WGS) entry which is preliminary data.</text>
</comment>
<feature type="domain" description="Protein kinase" evidence="6">
    <location>
        <begin position="358"/>
        <end position="663"/>
    </location>
</feature>
<dbReference type="PANTHER" id="PTHR47989">
    <property type="entry name" value="OS01G0750732 PROTEIN"/>
    <property type="match status" value="1"/>
</dbReference>
<reference evidence="7" key="1">
    <citation type="submission" date="2020-08" db="EMBL/GenBank/DDBJ databases">
        <title>Plant Genome Project.</title>
        <authorList>
            <person name="Zhang R.-G."/>
        </authorList>
    </citation>
    <scope>NUCLEOTIDE SEQUENCE</scope>
    <source>
        <strain evidence="7">WSP0</strain>
        <tissue evidence="7">Leaf</tissue>
    </source>
</reference>
<dbReference type="PANTHER" id="PTHR47989:SF43">
    <property type="entry name" value="CALCIUM_CALMODULIN-REGULATED RECEPTOR-LIKE KINASE 2"/>
    <property type="match status" value="1"/>
</dbReference>
<organism evidence="7 8">
    <name type="scientific">Rhododendron griersonianum</name>
    <dbReference type="NCBI Taxonomy" id="479676"/>
    <lineage>
        <taxon>Eukaryota</taxon>
        <taxon>Viridiplantae</taxon>
        <taxon>Streptophyta</taxon>
        <taxon>Embryophyta</taxon>
        <taxon>Tracheophyta</taxon>
        <taxon>Spermatophyta</taxon>
        <taxon>Magnoliopsida</taxon>
        <taxon>eudicotyledons</taxon>
        <taxon>Gunneridae</taxon>
        <taxon>Pentapetalae</taxon>
        <taxon>asterids</taxon>
        <taxon>Ericales</taxon>
        <taxon>Ericaceae</taxon>
        <taxon>Ericoideae</taxon>
        <taxon>Rhodoreae</taxon>
        <taxon>Rhododendron</taxon>
    </lineage>
</organism>
<dbReference type="InterPro" id="IPR017441">
    <property type="entry name" value="Protein_kinase_ATP_BS"/>
</dbReference>
<evidence type="ECO:0000256" key="3">
    <source>
        <dbReference type="ARBA" id="ARBA00022840"/>
    </source>
</evidence>
<dbReference type="Pfam" id="PF07714">
    <property type="entry name" value="PK_Tyr_Ser-Thr"/>
    <property type="match status" value="1"/>
</dbReference>
<feature type="binding site" evidence="4">
    <location>
        <position position="386"/>
    </location>
    <ligand>
        <name>ATP</name>
        <dbReference type="ChEBI" id="CHEBI:30616"/>
    </ligand>
</feature>
<dbReference type="PROSITE" id="PS50011">
    <property type="entry name" value="PROTEIN_KINASE_DOM"/>
    <property type="match status" value="1"/>
</dbReference>
<dbReference type="GO" id="GO:0004674">
    <property type="term" value="F:protein serine/threonine kinase activity"/>
    <property type="evidence" value="ECO:0007669"/>
    <property type="project" value="UniProtKB-KW"/>
</dbReference>
<dbReference type="PROSITE" id="PS00107">
    <property type="entry name" value="PROTEIN_KINASE_ATP"/>
    <property type="match status" value="1"/>
</dbReference>
<dbReference type="Gene3D" id="3.90.320.10">
    <property type="match status" value="1"/>
</dbReference>
<keyword evidence="8" id="KW-1185">Reference proteome</keyword>
<feature type="region of interest" description="Disordered" evidence="5">
    <location>
        <begin position="329"/>
        <end position="349"/>
    </location>
</feature>
<dbReference type="SUPFAM" id="SSF56112">
    <property type="entry name" value="Protein kinase-like (PK-like)"/>
    <property type="match status" value="1"/>
</dbReference>
<dbReference type="Proteomes" id="UP000823749">
    <property type="component" value="Chromosome 9"/>
</dbReference>
<keyword evidence="1" id="KW-0418">Kinase</keyword>
<dbReference type="InterPro" id="IPR019080">
    <property type="entry name" value="YqaJ_viral_recombinase"/>
</dbReference>
<evidence type="ECO:0000256" key="1">
    <source>
        <dbReference type="ARBA" id="ARBA00022527"/>
    </source>
</evidence>
<gene>
    <name evidence="7" type="ORF">RHGRI_025418</name>
</gene>
<evidence type="ECO:0000256" key="4">
    <source>
        <dbReference type="PROSITE-ProRule" id="PRU10141"/>
    </source>
</evidence>
<evidence type="ECO:0000256" key="5">
    <source>
        <dbReference type="SAM" id="MobiDB-lite"/>
    </source>
</evidence>
<sequence>MHWRSTMFSSLPHLKDGNGFKIGYPAFGYVNQRKYSSQNFSEPISRTVTANGQVCNNADPMPKIWHPETHSILQSSGLQHWFKNWQELRKHKLTASTFSGAVGFWPRRRVQLWLEKLGAIEPFTGNLATCWSNIKEEEALERYKLITGNDVLFPEFQVYKKNPDDDWLAASPDGVVDTLVYGLPSRGILEIKCPFFGGDMKKASPWSRIPLYCVPQTQGLMEIMDRDWMDFYVWTPNGSSLFRLYRDVEYWDALRIALSDFWWKHVQPAREVCSKSVITNPLTQPVGNTTIVLLFELKKFLITWNSILAGCPKYWRRFAREAELMIIPGSRPPPPSIKDDGTDPSYKGPTKDIQKATQNFTTMLGHGAFGSVYKATMATGEVVAAKVLASGSQQGEREFQTEVLLLGRLHHHNLVNLVRYCVDQGQHMLIYEFMTNGSLASLLYGFFTLAQVGIEYIVHSNAAYSLSSGRVTKENVSMNELLISYGPDNMGERVLSWDERLQIALDISHGIEYLHDGAVPPIILRDLKSANILLDRSMRAKLISDCQKEQTSDGRKSSLKGTYGYMDPAYISTSQFMTKSDIFSFGVVLFELIVAFPPHQNLMDDINLVAMSLDGVDDILDKRLVGESNLVVDARSLALIAQKCLHKTPRKRPSIGEVSQAIFKIKQKRLAKEVTMTFAGEDISRIVCRIGLQQVELSKMAAKNMPITE</sequence>
<name>A0AAV6IQ84_9ERIC</name>
<dbReference type="InterPro" id="IPR000719">
    <property type="entry name" value="Prot_kinase_dom"/>
</dbReference>
<evidence type="ECO:0000256" key="2">
    <source>
        <dbReference type="ARBA" id="ARBA00022741"/>
    </source>
</evidence>
<dbReference type="InterPro" id="IPR011335">
    <property type="entry name" value="Restrct_endonuc-II-like"/>
</dbReference>
<dbReference type="GO" id="GO:0005524">
    <property type="term" value="F:ATP binding"/>
    <property type="evidence" value="ECO:0007669"/>
    <property type="project" value="UniProtKB-UniRule"/>
</dbReference>
<dbReference type="EMBL" id="JACTNZ010000009">
    <property type="protein sequence ID" value="KAG5530463.1"/>
    <property type="molecule type" value="Genomic_DNA"/>
</dbReference>
<dbReference type="InterPro" id="IPR001245">
    <property type="entry name" value="Ser-Thr/Tyr_kinase_cat_dom"/>
</dbReference>
<keyword evidence="2 4" id="KW-0547">Nucleotide-binding</keyword>
<dbReference type="AlphaFoldDB" id="A0AAV6IQ84"/>
<dbReference type="Gene3D" id="3.30.200.20">
    <property type="entry name" value="Phosphorylase Kinase, domain 1"/>
    <property type="match status" value="1"/>
</dbReference>
<dbReference type="Pfam" id="PF09588">
    <property type="entry name" value="YqaJ"/>
    <property type="match status" value="1"/>
</dbReference>
<protein>
    <recommendedName>
        <fullName evidence="6">Protein kinase domain-containing protein</fullName>
    </recommendedName>
</protein>
<dbReference type="SMART" id="SM00220">
    <property type="entry name" value="S_TKc"/>
    <property type="match status" value="1"/>
</dbReference>
<keyword evidence="1" id="KW-0808">Transferase</keyword>
<proteinExistence type="predicted"/>